<protein>
    <submittedName>
        <fullName evidence="1">Uncharacterized protein</fullName>
    </submittedName>
</protein>
<keyword evidence="2" id="KW-1185">Reference proteome</keyword>
<name>A0A562ZFP5_9BURK</name>
<proteinExistence type="predicted"/>
<organism evidence="1 2">
    <name type="scientific">Caenimonas sedimenti</name>
    <dbReference type="NCBI Taxonomy" id="2596921"/>
    <lineage>
        <taxon>Bacteria</taxon>
        <taxon>Pseudomonadati</taxon>
        <taxon>Pseudomonadota</taxon>
        <taxon>Betaproteobacteria</taxon>
        <taxon>Burkholderiales</taxon>
        <taxon>Comamonadaceae</taxon>
        <taxon>Caenimonas</taxon>
    </lineage>
</organism>
<sequence length="62" mass="6816">MRIELPADSWASTHRAQDDAHTLTLPALRPAVAVAPTRPEDELLTIRVSVRAPEPVTLTLTF</sequence>
<evidence type="ECO:0000313" key="1">
    <source>
        <dbReference type="EMBL" id="TWO66159.1"/>
    </source>
</evidence>
<dbReference type="EMBL" id="VOBQ01000026">
    <property type="protein sequence ID" value="TWO66159.1"/>
    <property type="molecule type" value="Genomic_DNA"/>
</dbReference>
<dbReference type="AlphaFoldDB" id="A0A562ZFP5"/>
<gene>
    <name evidence="1" type="ORF">FN976_26830</name>
</gene>
<dbReference type="Proteomes" id="UP000318199">
    <property type="component" value="Unassembled WGS sequence"/>
</dbReference>
<reference evidence="1 2" key="1">
    <citation type="submission" date="2019-07" db="EMBL/GenBank/DDBJ databases">
        <title>Caenimonas sedimenti sp. nov., isolated from activated sludge.</title>
        <authorList>
            <person name="Xu J."/>
        </authorList>
    </citation>
    <scope>NUCLEOTIDE SEQUENCE [LARGE SCALE GENOMIC DNA]</scope>
    <source>
        <strain evidence="1 2">HX-9-20</strain>
    </source>
</reference>
<accession>A0A562ZFP5</accession>
<dbReference type="RefSeq" id="WP_145896791.1">
    <property type="nucleotide sequence ID" value="NZ_VOBQ01000026.1"/>
</dbReference>
<comment type="caution">
    <text evidence="1">The sequence shown here is derived from an EMBL/GenBank/DDBJ whole genome shotgun (WGS) entry which is preliminary data.</text>
</comment>
<evidence type="ECO:0000313" key="2">
    <source>
        <dbReference type="Proteomes" id="UP000318199"/>
    </source>
</evidence>